<sequence length="531" mass="60062">MPDIKNILFIMTDQLRWDYLSCYGHPHLSTPNIDRLAERGLRFDRAYVQSPVCGPSRASFYTGRTVFSHGSTWNQVPLPIGELTLGDYLRPQGVTTAVVGKTHMVPDKEAMARFGLNESTDIGCLVSQPGFDPYERDDGLHPNAGLARRGGKLRYNDWLRELGYEGENPWNDYANAGEGPDGEILSGWYLQNSNLPARVKEEHSETAYMTMRARQFIEGMGDAPWLCHLSYIKPHWPYVAPAPYHDMYGPETLLPVIRDASERVDPNPVYRAFMDMQVSETFSRQGVRETVLPAYMGLIKQIDDHLGRLFDWLEQSGRMDDTMIVFTSDHGDYLGDHWLGEKELFHEVSVRVPLIVYDPRSEADATRGTVSDAFVEAIDLVPTFMEATGAPPAPHRLEGRSLMPLLHGLAPGDWRDAVFSEIDYAFYAAREILDVGPSEARGYMVRTDKWKYVHFKGFPPQLFDLEADPDEFNDLGRDPGYETIRQQLHRRLTDRLIDRKNRVGMTDESVLATRAGESASGIIIGVWEPGA</sequence>
<dbReference type="Gene3D" id="3.40.720.10">
    <property type="entry name" value="Alkaline Phosphatase, subunit A"/>
    <property type="match status" value="1"/>
</dbReference>
<organism evidence="4 5">
    <name type="scientific">Hoeflea poritis</name>
    <dbReference type="NCBI Taxonomy" id="2993659"/>
    <lineage>
        <taxon>Bacteria</taxon>
        <taxon>Pseudomonadati</taxon>
        <taxon>Pseudomonadota</taxon>
        <taxon>Alphaproteobacteria</taxon>
        <taxon>Hyphomicrobiales</taxon>
        <taxon>Rhizobiaceae</taxon>
        <taxon>Hoeflea</taxon>
    </lineage>
</organism>
<dbReference type="Pfam" id="PF00884">
    <property type="entry name" value="Sulfatase"/>
    <property type="match status" value="1"/>
</dbReference>
<keyword evidence="1" id="KW-0479">Metal-binding</keyword>
<feature type="domain" description="Sulfatase N-terminal" evidence="3">
    <location>
        <begin position="5"/>
        <end position="390"/>
    </location>
</feature>
<evidence type="ECO:0000259" key="3">
    <source>
        <dbReference type="Pfam" id="PF00884"/>
    </source>
</evidence>
<name>A0ABT4VUL2_9HYPH</name>
<dbReference type="InterPro" id="IPR017850">
    <property type="entry name" value="Alkaline_phosphatase_core_sf"/>
</dbReference>
<keyword evidence="2" id="KW-0378">Hydrolase</keyword>
<dbReference type="InterPro" id="IPR000917">
    <property type="entry name" value="Sulfatase_N"/>
</dbReference>
<evidence type="ECO:0000313" key="4">
    <source>
        <dbReference type="EMBL" id="MDA4848406.1"/>
    </source>
</evidence>
<evidence type="ECO:0000256" key="1">
    <source>
        <dbReference type="ARBA" id="ARBA00022723"/>
    </source>
</evidence>
<dbReference type="RefSeq" id="WP_271092269.1">
    <property type="nucleotide sequence ID" value="NZ_JAPJZH010000022.1"/>
</dbReference>
<keyword evidence="5" id="KW-1185">Reference proteome</keyword>
<dbReference type="PANTHER" id="PTHR45953">
    <property type="entry name" value="IDURONATE 2-SULFATASE"/>
    <property type="match status" value="1"/>
</dbReference>
<dbReference type="PANTHER" id="PTHR45953:SF1">
    <property type="entry name" value="IDURONATE 2-SULFATASE"/>
    <property type="match status" value="1"/>
</dbReference>
<dbReference type="EMBL" id="JAPJZH010000022">
    <property type="protein sequence ID" value="MDA4848406.1"/>
    <property type="molecule type" value="Genomic_DNA"/>
</dbReference>
<accession>A0ABT4VUL2</accession>
<dbReference type="Proteomes" id="UP001148313">
    <property type="component" value="Unassembled WGS sequence"/>
</dbReference>
<protein>
    <submittedName>
        <fullName evidence="4">Alkaline phosphatase family protein</fullName>
    </submittedName>
</protein>
<dbReference type="SUPFAM" id="SSF53649">
    <property type="entry name" value="Alkaline phosphatase-like"/>
    <property type="match status" value="1"/>
</dbReference>
<gene>
    <name evidence="4" type="ORF">OOZ53_23815</name>
</gene>
<comment type="caution">
    <text evidence="4">The sequence shown here is derived from an EMBL/GenBank/DDBJ whole genome shotgun (WGS) entry which is preliminary data.</text>
</comment>
<proteinExistence type="predicted"/>
<evidence type="ECO:0000313" key="5">
    <source>
        <dbReference type="Proteomes" id="UP001148313"/>
    </source>
</evidence>
<reference evidence="4" key="1">
    <citation type="submission" date="2022-11" db="EMBL/GenBank/DDBJ databases">
        <title>Hoeflea poritis sp. nov., isolated from scleractinian coral Porites lutea.</title>
        <authorList>
            <person name="Zhang G."/>
            <person name="Wei Q."/>
            <person name="Cai L."/>
        </authorList>
    </citation>
    <scope>NUCLEOTIDE SEQUENCE</scope>
    <source>
        <strain evidence="4">E7-10</strain>
    </source>
</reference>
<evidence type="ECO:0000256" key="2">
    <source>
        <dbReference type="ARBA" id="ARBA00022801"/>
    </source>
</evidence>
<dbReference type="CDD" id="cd16028">
    <property type="entry name" value="PMH"/>
    <property type="match status" value="1"/>
</dbReference>